<name>A0A1G2CVG9_9BACT</name>
<organism evidence="1 2">
    <name type="scientific">Candidatus Lloydbacteria bacterium RIFCSPHIGHO2_01_FULL_49_22</name>
    <dbReference type="NCBI Taxonomy" id="1798658"/>
    <lineage>
        <taxon>Bacteria</taxon>
        <taxon>Candidatus Lloydiibacteriota</taxon>
    </lineage>
</organism>
<evidence type="ECO:0000313" key="1">
    <source>
        <dbReference type="EMBL" id="OGZ05257.1"/>
    </source>
</evidence>
<proteinExistence type="predicted"/>
<accession>A0A1G2CVG9</accession>
<comment type="caution">
    <text evidence="1">The sequence shown here is derived from an EMBL/GenBank/DDBJ whole genome shotgun (WGS) entry which is preliminary data.</text>
</comment>
<dbReference type="Proteomes" id="UP000177122">
    <property type="component" value="Unassembled WGS sequence"/>
</dbReference>
<dbReference type="AlphaFoldDB" id="A0A1G2CVG9"/>
<dbReference type="EMBL" id="MHLI01000015">
    <property type="protein sequence ID" value="OGZ05257.1"/>
    <property type="molecule type" value="Genomic_DNA"/>
</dbReference>
<reference evidence="1 2" key="1">
    <citation type="journal article" date="2016" name="Nat. Commun.">
        <title>Thousands of microbial genomes shed light on interconnected biogeochemical processes in an aquifer system.</title>
        <authorList>
            <person name="Anantharaman K."/>
            <person name="Brown C.T."/>
            <person name="Hug L.A."/>
            <person name="Sharon I."/>
            <person name="Castelle C.J."/>
            <person name="Probst A.J."/>
            <person name="Thomas B.C."/>
            <person name="Singh A."/>
            <person name="Wilkins M.J."/>
            <person name="Karaoz U."/>
            <person name="Brodie E.L."/>
            <person name="Williams K.H."/>
            <person name="Hubbard S.S."/>
            <person name="Banfield J.F."/>
        </authorList>
    </citation>
    <scope>NUCLEOTIDE SEQUENCE [LARGE SCALE GENOMIC DNA]</scope>
</reference>
<gene>
    <name evidence="1" type="ORF">A2845_03000</name>
</gene>
<protein>
    <submittedName>
        <fullName evidence="1">Uncharacterized protein</fullName>
    </submittedName>
</protein>
<evidence type="ECO:0000313" key="2">
    <source>
        <dbReference type="Proteomes" id="UP000177122"/>
    </source>
</evidence>
<sequence length="64" mass="7103">MKGAGCTTFAIPPDLSHLPQTAREPHSIGNAYELQKKLIINQHCAESTAWKEMSPERIVKRNAS</sequence>